<keyword evidence="3" id="KW-0677">Repeat</keyword>
<organism evidence="9 10">
    <name type="scientific">Paragonimus skrjabini miyazakii</name>
    <dbReference type="NCBI Taxonomy" id="59628"/>
    <lineage>
        <taxon>Eukaryota</taxon>
        <taxon>Metazoa</taxon>
        <taxon>Spiralia</taxon>
        <taxon>Lophotrochozoa</taxon>
        <taxon>Platyhelminthes</taxon>
        <taxon>Trematoda</taxon>
        <taxon>Digenea</taxon>
        <taxon>Plagiorchiida</taxon>
        <taxon>Troglotremata</taxon>
        <taxon>Troglotrematidae</taxon>
        <taxon>Paragonimus</taxon>
    </lineage>
</organism>
<feature type="region of interest" description="Disordered" evidence="7">
    <location>
        <begin position="941"/>
        <end position="996"/>
    </location>
</feature>
<dbReference type="InterPro" id="IPR050888">
    <property type="entry name" value="ZnF_C2H2-type_TF"/>
</dbReference>
<feature type="region of interest" description="Disordered" evidence="7">
    <location>
        <begin position="1291"/>
        <end position="1312"/>
    </location>
</feature>
<evidence type="ECO:0000313" key="9">
    <source>
        <dbReference type="EMBL" id="KAF7231851.1"/>
    </source>
</evidence>
<proteinExistence type="predicted"/>
<dbReference type="PANTHER" id="PTHR24406">
    <property type="entry name" value="TRANSCRIPTIONAL REPRESSOR CTCFL-RELATED"/>
    <property type="match status" value="1"/>
</dbReference>
<dbReference type="SMART" id="SM00355">
    <property type="entry name" value="ZnF_C2H2"/>
    <property type="match status" value="4"/>
</dbReference>
<evidence type="ECO:0000256" key="7">
    <source>
        <dbReference type="SAM" id="MobiDB-lite"/>
    </source>
</evidence>
<keyword evidence="2" id="KW-0479">Metal-binding</keyword>
<comment type="caution">
    <text evidence="9">The sequence shown here is derived from an EMBL/GenBank/DDBJ whole genome shotgun (WGS) entry which is preliminary data.</text>
</comment>
<feature type="domain" description="C2H2-type" evidence="8">
    <location>
        <begin position="1107"/>
        <end position="1133"/>
    </location>
</feature>
<feature type="compositionally biased region" description="Polar residues" evidence="7">
    <location>
        <begin position="977"/>
        <end position="996"/>
    </location>
</feature>
<feature type="domain" description="C2H2-type" evidence="8">
    <location>
        <begin position="1330"/>
        <end position="1350"/>
    </location>
</feature>
<name>A0A8S9Y832_9TREM</name>
<feature type="compositionally biased region" description="Polar residues" evidence="7">
    <location>
        <begin position="1154"/>
        <end position="1177"/>
    </location>
</feature>
<feature type="region of interest" description="Disordered" evidence="7">
    <location>
        <begin position="867"/>
        <end position="915"/>
    </location>
</feature>
<dbReference type="OrthoDB" id="6255476at2759"/>
<feature type="compositionally biased region" description="Polar residues" evidence="7">
    <location>
        <begin position="71"/>
        <end position="96"/>
    </location>
</feature>
<sequence length="1368" mass="147171">MSNGLSITKVCLADSRNHQLVSGIKEEPQDDGPADFASYCNAPRVTDDVQKKATTFHSSRQSVPRAGTRDTILQPNPSLSAKTTTQTSPVRRSSTEYPPASVISVSATGHGSIPATSSLIPNSIPFPIQPLFSPVCAASLTTTFTPMLVSSTLPLHSVQSPDFGGRTLLPNLVNSGNLPATTGVFGFPCTPRHQHFVQSQAARPIPYPSIAHPSPRPSIFGRTEGLQPPAPLASSLSTLGQYPRGSSPAYGAVSSVTGIPIRPRLTLMQDVSQTTSAVNQVLKSHSPANFMRTPQSIGIATLGASIPIAPRVIGLQSSVFAAPTALSNVAQVSDGLAADANSLSNTIVSQTSATLSLRPVHNEYGLAQTSKANQPLYSPTATGRMLAPSTGKTTTSKTTTVTMQDYNSTGSADYGADQLGPDTLIWGRVIRLPEGDLHFPGIGRNTFSNAQSVLRRIRMATSANDSFSLQLPFAALEFNVPVATRTNNWLLRTSSECGSRKASFTRQRFSYLALDDFDILFTPTSSLKGFHACLCCQQTFTSRSLYDSHMMRPVACIFYRCHLCRGSISTHSTNLDLNHGDLALRPGDQKLTSGESDVQQRQSFGVAGSTPRSPYCTLLYGGIIKASNPCAVYSHFAYAHANNKTLWTLQPSLLSVCPLAESAWNSTTLEPSHTFTTAAETEPGDPNSGSSNLVLSTITDSSEGTTTLLGENDADSINVLSNLDHSIFYRPGSELVELWRDLECTVNDIIPLQELDFLNAKIHPVDLGRSVMLSDFCQSSFAFELEHTARLNPSPLQRLYGSSEAGATPQLPAPDSPLTQAILHLAQSEVWQSHLFFTNWCQSYVGMTEPSCSGFRVNPIVIEEGEEDRDSVGAEHEGGCLSTNTALDDVNSDTGDPKLNGVTSPRSNFGPPPAPQVRALYEAASLLQSLRGGRLSAMFPTESELQRHEQTPVNKSPIPVSHITPGAPSTDECSQRLPLTTSTSANSDPPTVELSSIDRNCTSESTGLLRCLLCRFRTNDPRHLSEHLTGNRPFVPTKCALCGQSICIRQPNLCAVKAHLLLHLGYFIMCPQCGFTPPAYLAPDAAELCLRVHLRFVCFHFNLLQVHVCTLCQGRSKAYHTIAHLCQHMFESHTKRVYACLWCARQTAGSNSRSASAESLNGSSQAGQTVNSRSANPVDQAEQSRHPVCYPTVSEERFIHRFSNANDLLAHMQSAHRHMLSVPVSGSTSSVGLGEIARPTGSNVQLSNGTVGSVKTSTDSSQTLKSGVTTNQLETVLSEIGKKGFGSCVTEDRTHTSSPSVGPNSETVGSDRTTGSLVHLVPAVDFICGSQCPHCEEIFERRDSFAQHFRVSAVPSFIHLSTDANTRT</sequence>
<evidence type="ECO:0000256" key="1">
    <source>
        <dbReference type="ARBA" id="ARBA00004123"/>
    </source>
</evidence>
<evidence type="ECO:0000256" key="3">
    <source>
        <dbReference type="ARBA" id="ARBA00022737"/>
    </source>
</evidence>
<dbReference type="GO" id="GO:0008270">
    <property type="term" value="F:zinc ion binding"/>
    <property type="evidence" value="ECO:0007669"/>
    <property type="project" value="UniProtKB-KW"/>
</dbReference>
<accession>A0A8S9Y832</accession>
<feature type="region of interest" description="Disordered" evidence="7">
    <location>
        <begin position="1154"/>
        <end position="1185"/>
    </location>
</feature>
<evidence type="ECO:0000313" key="10">
    <source>
        <dbReference type="Proteomes" id="UP000822476"/>
    </source>
</evidence>
<dbReference type="Proteomes" id="UP000822476">
    <property type="component" value="Unassembled WGS sequence"/>
</dbReference>
<gene>
    <name evidence="9" type="ORF">EG68_08860</name>
</gene>
<evidence type="ECO:0000256" key="2">
    <source>
        <dbReference type="ARBA" id="ARBA00022723"/>
    </source>
</evidence>
<feature type="compositionally biased region" description="Polar residues" evidence="7">
    <location>
        <begin position="1240"/>
        <end position="1265"/>
    </location>
</feature>
<evidence type="ECO:0000259" key="8">
    <source>
        <dbReference type="SMART" id="SM00355"/>
    </source>
</evidence>
<keyword evidence="10" id="KW-1185">Reference proteome</keyword>
<dbReference type="EMBL" id="JTDE01022274">
    <property type="protein sequence ID" value="KAF7231851.1"/>
    <property type="molecule type" value="Genomic_DNA"/>
</dbReference>
<feature type="domain" description="C2H2-type" evidence="8">
    <location>
        <begin position="531"/>
        <end position="551"/>
    </location>
</feature>
<feature type="compositionally biased region" description="Polar residues" evidence="7">
    <location>
        <begin position="1296"/>
        <end position="1312"/>
    </location>
</feature>
<keyword evidence="4" id="KW-0863">Zinc-finger</keyword>
<dbReference type="InterPro" id="IPR013087">
    <property type="entry name" value="Znf_C2H2_type"/>
</dbReference>
<feature type="region of interest" description="Disordered" evidence="7">
    <location>
        <begin position="1239"/>
        <end position="1265"/>
    </location>
</feature>
<feature type="domain" description="C2H2-type" evidence="8">
    <location>
        <begin position="1009"/>
        <end position="1029"/>
    </location>
</feature>
<evidence type="ECO:0000256" key="5">
    <source>
        <dbReference type="ARBA" id="ARBA00022833"/>
    </source>
</evidence>
<evidence type="ECO:0000256" key="6">
    <source>
        <dbReference type="ARBA" id="ARBA00023242"/>
    </source>
</evidence>
<comment type="subcellular location">
    <subcellularLocation>
        <location evidence="1">Nucleus</location>
    </subcellularLocation>
</comment>
<keyword evidence="6" id="KW-0539">Nucleus</keyword>
<reference evidence="9" key="1">
    <citation type="submission" date="2019-07" db="EMBL/GenBank/DDBJ databases">
        <title>Annotation for the trematode Paragonimus miyazaki's.</title>
        <authorList>
            <person name="Choi Y.-J."/>
        </authorList>
    </citation>
    <scope>NUCLEOTIDE SEQUENCE</scope>
    <source>
        <strain evidence="9">Japan</strain>
    </source>
</reference>
<evidence type="ECO:0000256" key="4">
    <source>
        <dbReference type="ARBA" id="ARBA00022771"/>
    </source>
</evidence>
<dbReference type="GO" id="GO:0005634">
    <property type="term" value="C:nucleus"/>
    <property type="evidence" value="ECO:0007669"/>
    <property type="project" value="UniProtKB-SubCell"/>
</dbReference>
<keyword evidence="5" id="KW-0862">Zinc</keyword>
<protein>
    <recommendedName>
        <fullName evidence="8">C2H2-type domain-containing protein</fullName>
    </recommendedName>
</protein>
<feature type="region of interest" description="Disordered" evidence="7">
    <location>
        <begin position="55"/>
        <end position="97"/>
    </location>
</feature>